<keyword evidence="3" id="KW-1185">Reference proteome</keyword>
<sequence>MTKHSVKTLFIVFFIFVAQAVIAANDDPKRAAEIRQMMWSNPDPEFSVTAIPDKWKDKSAVIIAKYNMLSYRKTPLSSNLDYVRFNHNRIMLLDKSSIEDYSQFTIPESGTYGNIRSTFYAGFKVIKPDGTEIEIPLSQAVKEELEVNNSGFNKLKLAIPNLEEGDILDYYFGEERRITLATKYFSFDPVIFQLHGDYPIMKQKITFDVLRRCFINLKSLNGAPDFELASDDKEDKNTYTLIDEDRESIKDIRWLYANRQIPSVKFKVTYASSFAASAPTFIGEPGVLKSEVTKEETKKLVQYMFNTSMYYGSDLNGYMRKHYKKEKDLNKLAREAYYAYRNIDRIKNTEAKLLYGRNTNESSGVVKDVIALSNYYRWNDIPHKVIIGVPREISSIDDLILENELMLMIKVTTTDPFYIGRFTNHSTIGEIDESLQGTYAYEVDGVLSPVHWELSETEIPMLEASANHTMSHYNISVVDLDEDKVNIDIKKESSGANRIFYQNVLMDIYDFKEEEKARFEMEEDFEGYKKSEQKKLLQRKSDYIANREKQLNESLKAVIANDLDLKLEEPTDLEIVQTGRFHDTPEFIYTCKVEAGGAIKRAGKNYLVNIGKFIDGQIHLTDEERKERMYDVYHSFARSYAYRIEFTIPDGYQVQGLDKLQNKVENATGGFVSSAKIEGNKLVVESKKHYSSNFNKKEDWPLMVEFLDAAYNFTQQQILLRKL</sequence>
<dbReference type="Gene3D" id="2.60.40.3140">
    <property type="match status" value="1"/>
</dbReference>
<organism evidence="2 3">
    <name type="scientific">Fulvivirga kasyanovii</name>
    <dbReference type="NCBI Taxonomy" id="396812"/>
    <lineage>
        <taxon>Bacteria</taxon>
        <taxon>Pseudomonadati</taxon>
        <taxon>Bacteroidota</taxon>
        <taxon>Cytophagia</taxon>
        <taxon>Cytophagales</taxon>
        <taxon>Fulvivirgaceae</taxon>
        <taxon>Fulvivirga</taxon>
    </lineage>
</organism>
<evidence type="ECO:0000256" key="1">
    <source>
        <dbReference type="SAM" id="SignalP"/>
    </source>
</evidence>
<evidence type="ECO:0000313" key="3">
    <source>
        <dbReference type="Proteomes" id="UP000798808"/>
    </source>
</evidence>
<feature type="signal peptide" evidence="1">
    <location>
        <begin position="1"/>
        <end position="23"/>
    </location>
</feature>
<name>A0ABW9RYM5_9BACT</name>
<comment type="caution">
    <text evidence="2">The sequence shown here is derived from an EMBL/GenBank/DDBJ whole genome shotgun (WGS) entry which is preliminary data.</text>
</comment>
<feature type="chain" id="PRO_5047229037" evidence="1">
    <location>
        <begin position="24"/>
        <end position="723"/>
    </location>
</feature>
<dbReference type="Gene3D" id="2.60.120.1130">
    <property type="match status" value="1"/>
</dbReference>
<reference evidence="2 3" key="1">
    <citation type="submission" date="2019-02" db="EMBL/GenBank/DDBJ databases">
        <authorList>
            <person name="Goldberg S.R."/>
            <person name="Haltli B.A."/>
            <person name="Correa H."/>
            <person name="Russell K.G."/>
        </authorList>
    </citation>
    <scope>NUCLEOTIDE SEQUENCE [LARGE SCALE GENOMIC DNA]</scope>
    <source>
        <strain evidence="2 3">JCM 16186</strain>
    </source>
</reference>
<dbReference type="Proteomes" id="UP000798808">
    <property type="component" value="Unassembled WGS sequence"/>
</dbReference>
<dbReference type="RefSeq" id="WP_155177290.1">
    <property type="nucleotide sequence ID" value="NZ_BAAAFL010000022.1"/>
</dbReference>
<evidence type="ECO:0000313" key="2">
    <source>
        <dbReference type="EMBL" id="MTI29113.1"/>
    </source>
</evidence>
<accession>A0ABW9RYM5</accession>
<proteinExistence type="predicted"/>
<protein>
    <submittedName>
        <fullName evidence="2">DUF3857 domain-containing protein</fullName>
    </submittedName>
</protein>
<keyword evidence="1" id="KW-0732">Signal</keyword>
<dbReference type="EMBL" id="SMLW01000679">
    <property type="protein sequence ID" value="MTI29113.1"/>
    <property type="molecule type" value="Genomic_DNA"/>
</dbReference>
<gene>
    <name evidence="2" type="ORF">E1163_29400</name>
</gene>